<keyword evidence="1" id="KW-0472">Membrane</keyword>
<keyword evidence="3" id="KW-1185">Reference proteome</keyword>
<dbReference type="AlphaFoldDB" id="B1WPL4"/>
<accession>B1WPL4</accession>
<sequence length="71" mass="8290">MKPTKLPTPKILKKVRRETIKQLSVISYQLFSLFVLSVFYLLLPPFFKFFPKIRATLLSSLNLLFFAPLSN</sequence>
<dbReference type="HOGENOM" id="CLU_2733276_0_0_3"/>
<dbReference type="EMBL" id="CP000806">
    <property type="protein sequence ID" value="ACB51584.1"/>
    <property type="molecule type" value="Genomic_DNA"/>
</dbReference>
<dbReference type="Proteomes" id="UP000001203">
    <property type="component" value="Chromosome circular"/>
</dbReference>
<dbReference type="KEGG" id="cyt:cce_2234"/>
<proteinExistence type="predicted"/>
<evidence type="ECO:0000256" key="1">
    <source>
        <dbReference type="SAM" id="Phobius"/>
    </source>
</evidence>
<name>B1WPL4_CROS5</name>
<protein>
    <submittedName>
        <fullName evidence="2">Uncharacterized protein</fullName>
    </submittedName>
</protein>
<evidence type="ECO:0000313" key="2">
    <source>
        <dbReference type="EMBL" id="ACB51584.1"/>
    </source>
</evidence>
<keyword evidence="1" id="KW-0812">Transmembrane</keyword>
<keyword evidence="1" id="KW-1133">Transmembrane helix</keyword>
<organism evidence="2 3">
    <name type="scientific">Crocosphaera subtropica (strain ATCC 51142 / BH68)</name>
    <name type="common">Cyanothece sp. (strain ATCC 51142)</name>
    <dbReference type="NCBI Taxonomy" id="43989"/>
    <lineage>
        <taxon>Bacteria</taxon>
        <taxon>Bacillati</taxon>
        <taxon>Cyanobacteriota</taxon>
        <taxon>Cyanophyceae</taxon>
        <taxon>Oscillatoriophycideae</taxon>
        <taxon>Chroococcales</taxon>
        <taxon>Aphanothecaceae</taxon>
        <taxon>Crocosphaera</taxon>
        <taxon>Crocosphaera subtropica</taxon>
    </lineage>
</organism>
<feature type="transmembrane region" description="Helical" evidence="1">
    <location>
        <begin position="23"/>
        <end position="43"/>
    </location>
</feature>
<reference evidence="2 3" key="1">
    <citation type="journal article" date="2008" name="Proc. Natl. Acad. Sci. U.S.A.">
        <title>The genome of Cyanothece 51142, a unicellular diazotrophic cyanobacterium important in the marine nitrogen cycle.</title>
        <authorList>
            <person name="Welsh E.A."/>
            <person name="Liberton M."/>
            <person name="Stoeckel J."/>
            <person name="Loh T."/>
            <person name="Elvitigala T."/>
            <person name="Wang C."/>
            <person name="Wollam A."/>
            <person name="Fulton R.S."/>
            <person name="Clifton S.W."/>
            <person name="Jacobs J.M."/>
            <person name="Aurora R."/>
            <person name="Ghosh B.K."/>
            <person name="Sherman L.A."/>
            <person name="Smith R.D."/>
            <person name="Wilson R.K."/>
            <person name="Pakrasi H.B."/>
        </authorList>
    </citation>
    <scope>NUCLEOTIDE SEQUENCE [LARGE SCALE GENOMIC DNA]</scope>
    <source>
        <strain evidence="3">ATCC 51142 / BH68</strain>
    </source>
</reference>
<evidence type="ECO:0000313" key="3">
    <source>
        <dbReference type="Proteomes" id="UP000001203"/>
    </source>
</evidence>
<gene>
    <name evidence="2" type="ordered locus">cce_2234</name>
</gene>